<accession>A0ABD3MDQ3</accession>
<name>A0ABD3MDQ3_9STRA</name>
<evidence type="ECO:0000313" key="3">
    <source>
        <dbReference type="Proteomes" id="UP001530315"/>
    </source>
</evidence>
<feature type="region of interest" description="Disordered" evidence="1">
    <location>
        <begin position="1"/>
        <end position="22"/>
    </location>
</feature>
<dbReference type="AlphaFoldDB" id="A0ABD3MDQ3"/>
<comment type="caution">
    <text evidence="2">The sequence shown here is derived from an EMBL/GenBank/DDBJ whole genome shotgun (WGS) entry which is preliminary data.</text>
</comment>
<gene>
    <name evidence="2" type="ORF">ACHAW5_006369</name>
</gene>
<protein>
    <submittedName>
        <fullName evidence="2">Uncharacterized protein</fullName>
    </submittedName>
</protein>
<organism evidence="2 3">
    <name type="scientific">Stephanodiscus triporus</name>
    <dbReference type="NCBI Taxonomy" id="2934178"/>
    <lineage>
        <taxon>Eukaryota</taxon>
        <taxon>Sar</taxon>
        <taxon>Stramenopiles</taxon>
        <taxon>Ochrophyta</taxon>
        <taxon>Bacillariophyta</taxon>
        <taxon>Coscinodiscophyceae</taxon>
        <taxon>Thalassiosirophycidae</taxon>
        <taxon>Stephanodiscales</taxon>
        <taxon>Stephanodiscaceae</taxon>
        <taxon>Stephanodiscus</taxon>
    </lineage>
</organism>
<keyword evidence="3" id="KW-1185">Reference proteome</keyword>
<evidence type="ECO:0000313" key="2">
    <source>
        <dbReference type="EMBL" id="KAL3762260.1"/>
    </source>
</evidence>
<reference evidence="2 3" key="1">
    <citation type="submission" date="2024-10" db="EMBL/GenBank/DDBJ databases">
        <title>Updated reference genomes for cyclostephanoid diatoms.</title>
        <authorList>
            <person name="Roberts W.R."/>
            <person name="Alverson A.J."/>
        </authorList>
    </citation>
    <scope>NUCLEOTIDE SEQUENCE [LARGE SCALE GENOMIC DNA]</scope>
    <source>
        <strain evidence="2 3">AJA276-08</strain>
    </source>
</reference>
<proteinExistence type="predicted"/>
<dbReference type="EMBL" id="JALLAZ020001832">
    <property type="protein sequence ID" value="KAL3762260.1"/>
    <property type="molecule type" value="Genomic_DNA"/>
</dbReference>
<feature type="region of interest" description="Disordered" evidence="1">
    <location>
        <begin position="40"/>
        <end position="82"/>
    </location>
</feature>
<dbReference type="Proteomes" id="UP001530315">
    <property type="component" value="Unassembled WGS sequence"/>
</dbReference>
<sequence>MSFSSFDDNDEDALGASASRGRACVATEQLLWLNTTKTSGASIPSKIKQAPFSKGTDPPPPGENMDSQDGDERGSGGGGGDCGIGFIEGVGVDHTDEEFLSFLSYLSDALPETLNWGPFRMVAVLLRVPPP</sequence>
<evidence type="ECO:0000256" key="1">
    <source>
        <dbReference type="SAM" id="MobiDB-lite"/>
    </source>
</evidence>